<dbReference type="Pfam" id="PF05229">
    <property type="entry name" value="SCPU"/>
    <property type="match status" value="1"/>
</dbReference>
<dbReference type="RefSeq" id="WP_110465893.1">
    <property type="nucleotide sequence ID" value="NZ_JAMOFZ010000014.1"/>
</dbReference>
<evidence type="ECO:0000313" key="4">
    <source>
        <dbReference type="Proteomes" id="UP000247540"/>
    </source>
</evidence>
<evidence type="ECO:0000256" key="1">
    <source>
        <dbReference type="SAM" id="SignalP"/>
    </source>
</evidence>
<dbReference type="Proteomes" id="UP000247540">
    <property type="component" value="Unassembled WGS sequence"/>
</dbReference>
<keyword evidence="1" id="KW-0732">Signal</keyword>
<protein>
    <submittedName>
        <fullName evidence="3">Spore coat protein U-like protein</fullName>
    </submittedName>
</protein>
<keyword evidence="4" id="KW-1185">Reference proteome</keyword>
<dbReference type="PANTHER" id="PTHR37089">
    <property type="entry name" value="PROTEIN U-RELATED"/>
    <property type="match status" value="1"/>
</dbReference>
<accession>A0A318SGT5</accession>
<name>A0A318SGT5_9BURK</name>
<dbReference type="SMART" id="SM00972">
    <property type="entry name" value="SCPU"/>
    <property type="match status" value="1"/>
</dbReference>
<proteinExistence type="predicted"/>
<gene>
    <name evidence="3" type="ORF">DFQ15_1145</name>
</gene>
<keyword evidence="3" id="KW-0946">Virion</keyword>
<evidence type="ECO:0000313" key="3">
    <source>
        <dbReference type="EMBL" id="PYE76220.1"/>
    </source>
</evidence>
<dbReference type="OrthoDB" id="8811033at2"/>
<keyword evidence="3" id="KW-0167">Capsid protein</keyword>
<feature type="signal peptide" evidence="1">
    <location>
        <begin position="1"/>
        <end position="16"/>
    </location>
</feature>
<feature type="domain" description="Spore coat protein U/FanG" evidence="2">
    <location>
        <begin position="22"/>
        <end position="178"/>
    </location>
</feature>
<dbReference type="AlphaFoldDB" id="A0A318SGT5"/>
<sequence>MAAAALGLLAAGGSPAATLTGELVSTITLSTGCLIVNGVTGASNNVNLGTLDFGSQPSTFLGQIAATVTGGSGGSGVTQVLCSPEVSGLTITVNGGGHAGSGTAIGPGSRAMSNGSAFVPYEIYQDAGHTATYAIGQPLGVTIPAAGSAFNLPIYGLVNKTSASALPSGTYVDTVIVTLTF</sequence>
<dbReference type="EMBL" id="QJTC01000014">
    <property type="protein sequence ID" value="PYE76220.1"/>
    <property type="molecule type" value="Genomic_DNA"/>
</dbReference>
<reference evidence="3 4" key="1">
    <citation type="submission" date="2018-06" db="EMBL/GenBank/DDBJ databases">
        <title>Genomic Encyclopedia of Type Strains, Phase III (KMG-III): the genomes of soil and plant-associated and newly described type strains.</title>
        <authorList>
            <person name="Whitman W."/>
        </authorList>
    </citation>
    <scope>NUCLEOTIDE SEQUENCE [LARGE SCALE GENOMIC DNA]</scope>
    <source>
        <strain evidence="3 4">CECT 7646</strain>
    </source>
</reference>
<comment type="caution">
    <text evidence="3">The sequence shown here is derived from an EMBL/GenBank/DDBJ whole genome shotgun (WGS) entry which is preliminary data.</text>
</comment>
<feature type="chain" id="PRO_5016433240" evidence="1">
    <location>
        <begin position="17"/>
        <end position="181"/>
    </location>
</feature>
<evidence type="ECO:0000259" key="2">
    <source>
        <dbReference type="Pfam" id="PF05229"/>
    </source>
</evidence>
<dbReference type="InterPro" id="IPR053167">
    <property type="entry name" value="Spore_coat_component"/>
</dbReference>
<organism evidence="3 4">
    <name type="scientific">Xylophilus ampelinus</name>
    <dbReference type="NCBI Taxonomy" id="54067"/>
    <lineage>
        <taxon>Bacteria</taxon>
        <taxon>Pseudomonadati</taxon>
        <taxon>Pseudomonadota</taxon>
        <taxon>Betaproteobacteria</taxon>
        <taxon>Burkholderiales</taxon>
        <taxon>Xylophilus</taxon>
    </lineage>
</organism>
<dbReference type="InterPro" id="IPR007893">
    <property type="entry name" value="Spore_coat_U/FanG"/>
</dbReference>
<dbReference type="PANTHER" id="PTHR37089:SF4">
    <property type="entry name" value="EXPORTED PROTEIN"/>
    <property type="match status" value="1"/>
</dbReference>